<dbReference type="Proteomes" id="UP001732700">
    <property type="component" value="Unassembled WGS sequence"/>
</dbReference>
<organism evidence="1 2">
    <name type="scientific">Avena sativa</name>
    <name type="common">Oat</name>
    <dbReference type="NCBI Taxonomy" id="4498"/>
    <lineage>
        <taxon>Eukaryota</taxon>
        <taxon>Viridiplantae</taxon>
        <taxon>Streptophyta</taxon>
        <taxon>Embryophyta</taxon>
        <taxon>Tracheophyta</taxon>
        <taxon>Spermatophyta</taxon>
        <taxon>Magnoliopsida</taxon>
        <taxon>Liliopsida</taxon>
        <taxon>Poales</taxon>
        <taxon>Poaceae</taxon>
        <taxon>BOP clade</taxon>
        <taxon>Pooideae</taxon>
        <taxon>Poodae</taxon>
        <taxon>Poeae</taxon>
        <taxon>Poeae Chloroplast Group 1 (Aveneae type)</taxon>
        <taxon>Aveninae</taxon>
        <taxon>Avena</taxon>
    </lineage>
</organism>
<evidence type="ECO:0000313" key="1">
    <source>
        <dbReference type="EnsemblPlants" id="AVESA.00010b.r2.UnG1428190.1.CDS.1"/>
    </source>
</evidence>
<evidence type="ECO:0000313" key="2">
    <source>
        <dbReference type="Proteomes" id="UP001732700"/>
    </source>
</evidence>
<proteinExistence type="predicted"/>
<name>A0ACD6AQB3_AVESA</name>
<keyword evidence="2" id="KW-1185">Reference proteome</keyword>
<dbReference type="EnsemblPlants" id="AVESA.00010b.r2.UnG1428190.1">
    <property type="protein sequence ID" value="AVESA.00010b.r2.UnG1428190.1.CDS.1"/>
    <property type="gene ID" value="AVESA.00010b.r2.UnG1428190"/>
</dbReference>
<sequence>MAARTQARVGKRWSPPRPRPSGGSNDTTVIASVSRDENNPNSEYLIHFNIGTPRPQRVALTLDTGSDLIWTQCGCRSCFHQPFPAFDTFASSTLRDYSCFDRLCAWGGLALSGCTVNENSCFYVYSNGDNSGFTSGKISEDTFTFQAPKGQAVAKPSLLFGCGMYNTGNFKSNESGMAGFGRGPMSLPSQLKVLKFSYCFTTILESGNSPVFLGSFGNLESQATGPMQSTPFARSPTEGPNSSLYYLSLKGVTVGSRRLPFDASTFALRGDGSGGTVIDTGTAITTFPRAVFRTLREEFVSQVSLPVADISTDDADSMLCFSISEYQNATAVPRLILHLEGADWDLPWESYMLHVNDDDGGHRLCVVINSARDSGMTTIIGNFQQQNMHIAYDLGSNKLSFVPARCNKL</sequence>
<accession>A0ACD6AQB3</accession>
<reference evidence="1" key="1">
    <citation type="submission" date="2025-09" db="UniProtKB">
        <authorList>
            <consortium name="EnsemblPlants"/>
        </authorList>
    </citation>
    <scope>IDENTIFICATION</scope>
</reference>
<protein>
    <submittedName>
        <fullName evidence="1">Uncharacterized protein</fullName>
    </submittedName>
</protein>